<dbReference type="InterPro" id="IPR042106">
    <property type="entry name" value="Nuo/plastoQ_OxRdtase_6_NuoJ"/>
</dbReference>
<name>A0A1D8D5G2_9EUKA</name>
<dbReference type="PANTHER" id="PTHR33269">
    <property type="entry name" value="NADH-UBIQUINONE OXIDOREDUCTASE CHAIN 6"/>
    <property type="match status" value="1"/>
</dbReference>
<dbReference type="Gene3D" id="1.20.120.1200">
    <property type="entry name" value="NADH-ubiquinone/plastoquinone oxidoreductase chain 6, subunit NuoJ"/>
    <property type="match status" value="1"/>
</dbReference>
<keyword evidence="1" id="KW-0812">Transmembrane</keyword>
<sequence length="216" mass="25205">MFNDISYFFYSIENKIDSLFLISSGIIISSSFRVIMSKNPLNSIISLILVFLNAVIILLAYEADFLAMIFLIVYIGAIAVLFLFVVYMLNIKILELQELNSKYIFGLLFGFLFLILSFKFHSYIYVANNTNLYSNVWVSEFKNYEYELDWLSYSFFFKGDNLFLISILLYNHYYIVLMVLGLILLVAMIGSIILTSQKTVNIKEQNLYMQIKRVVK</sequence>
<keyword evidence="1" id="KW-1278">Translocase</keyword>
<dbReference type="Pfam" id="PF00499">
    <property type="entry name" value="Oxidored_q3"/>
    <property type="match status" value="1"/>
</dbReference>
<dbReference type="AlphaFoldDB" id="A0A1D8D5G2"/>
<keyword evidence="1" id="KW-0249">Electron transport</keyword>
<reference evidence="2" key="1">
    <citation type="submission" date="2016-07" db="EMBL/GenBank/DDBJ databases">
        <title>Evolution of an obligate endosymbiont from a free-living kinetoplastid protist.</title>
        <authorList>
            <person name="Tanifuji G."/>
            <person name="Curtis B.A."/>
            <person name="Cenci U."/>
            <person name="David V."/>
            <person name="Dean S."/>
            <person name="Fiala I."/>
            <person name="Flegontov P."/>
            <person name="Kelly S."/>
            <person name="Johnson-MacKinnon J."/>
            <person name="Moog D."/>
            <person name="Nakayama T."/>
            <person name="Onodera N.T."/>
            <person name="Inagaki Y."/>
            <person name="Hashimoto T."/>
            <person name="Gull K."/>
            <person name="Lukes J."/>
            <person name="Archibald J.M."/>
        </authorList>
    </citation>
    <scope>NUCLEOTIDE SEQUENCE</scope>
</reference>
<organism evidence="2">
    <name type="scientific">Paramoeba pemaquidensis</name>
    <dbReference type="NCBI Taxonomy" id="180228"/>
    <lineage>
        <taxon>Eukaryota</taxon>
        <taxon>Amoebozoa</taxon>
        <taxon>Discosea</taxon>
        <taxon>Flabellinia</taxon>
        <taxon>Dactylopodida</taxon>
        <taxon>Paramoebidae</taxon>
        <taxon>Paramoeba</taxon>
    </lineage>
</organism>
<feature type="transmembrane region" description="Helical" evidence="1">
    <location>
        <begin position="173"/>
        <end position="194"/>
    </location>
</feature>
<protein>
    <recommendedName>
        <fullName evidence="1">NADH-ubiquinone oxidoreductase chain 6</fullName>
        <ecNumber evidence="1">7.1.1.2</ecNumber>
    </recommendedName>
</protein>
<dbReference type="PANTHER" id="PTHR33269:SF17">
    <property type="entry name" value="NADH-UBIQUINONE OXIDOREDUCTASE CHAIN 6"/>
    <property type="match status" value="1"/>
</dbReference>
<geneLocation type="mitochondrion" evidence="2"/>
<keyword evidence="1" id="KW-0830">Ubiquinone</keyword>
<feature type="transmembrane region" description="Helical" evidence="1">
    <location>
        <begin position="43"/>
        <end position="61"/>
    </location>
</feature>
<dbReference type="EMBL" id="KX611830">
    <property type="protein sequence ID" value="AOS85544.1"/>
    <property type="molecule type" value="Genomic_DNA"/>
</dbReference>
<keyword evidence="1" id="KW-1133">Transmembrane helix</keyword>
<keyword evidence="1 2" id="KW-0496">Mitochondrion</keyword>
<comment type="catalytic activity">
    <reaction evidence="1">
        <text>a ubiquinone + NADH + 5 H(+)(in) = a ubiquinol + NAD(+) + 4 H(+)(out)</text>
        <dbReference type="Rhea" id="RHEA:29091"/>
        <dbReference type="Rhea" id="RHEA-COMP:9565"/>
        <dbReference type="Rhea" id="RHEA-COMP:9566"/>
        <dbReference type="ChEBI" id="CHEBI:15378"/>
        <dbReference type="ChEBI" id="CHEBI:16389"/>
        <dbReference type="ChEBI" id="CHEBI:17976"/>
        <dbReference type="ChEBI" id="CHEBI:57540"/>
        <dbReference type="ChEBI" id="CHEBI:57945"/>
        <dbReference type="EC" id="7.1.1.2"/>
    </reaction>
</comment>
<feature type="transmembrane region" description="Helical" evidence="1">
    <location>
        <begin position="103"/>
        <end position="126"/>
    </location>
</feature>
<dbReference type="EC" id="7.1.1.2" evidence="1"/>
<dbReference type="InterPro" id="IPR001457">
    <property type="entry name" value="NADH_UbQ/plastoQ_OxRdtase_su6"/>
</dbReference>
<proteinExistence type="inferred from homology"/>
<comment type="function">
    <text evidence="1">Core subunit of the mitochondrial membrane respiratory chain NADH dehydrogenase (Complex I) which catalyzes electron transfer from NADH through the respiratory chain, using ubiquinone as an electron acceptor. Essential for the catalytic activity and assembly of complex I.</text>
</comment>
<comment type="subcellular location">
    <subcellularLocation>
        <location evidence="1">Mitochondrion membrane</location>
        <topology evidence="1">Multi-pass membrane protein</topology>
    </subcellularLocation>
</comment>
<comment type="similarity">
    <text evidence="1">Belongs to the complex I subunit 6 family.</text>
</comment>
<dbReference type="RefSeq" id="YP_009308406.1">
    <property type="nucleotide sequence ID" value="NC_031417.1"/>
</dbReference>
<keyword evidence="1" id="KW-0520">NAD</keyword>
<keyword evidence="1" id="KW-0472">Membrane</keyword>
<keyword evidence="1" id="KW-0813">Transport</keyword>
<gene>
    <name evidence="2" type="primary">nad6</name>
</gene>
<evidence type="ECO:0000256" key="1">
    <source>
        <dbReference type="RuleBase" id="RU004430"/>
    </source>
</evidence>
<accession>A0A1D8D5G2</accession>
<dbReference type="GO" id="GO:0031966">
    <property type="term" value="C:mitochondrial membrane"/>
    <property type="evidence" value="ECO:0007669"/>
    <property type="project" value="UniProtKB-SubCell"/>
</dbReference>
<dbReference type="GeneID" id="29292406"/>
<evidence type="ECO:0000313" key="2">
    <source>
        <dbReference type="EMBL" id="AOS85544.1"/>
    </source>
</evidence>
<keyword evidence="1" id="KW-0679">Respiratory chain</keyword>
<feature type="transmembrane region" description="Helical" evidence="1">
    <location>
        <begin position="67"/>
        <end position="91"/>
    </location>
</feature>
<dbReference type="GO" id="GO:0008137">
    <property type="term" value="F:NADH dehydrogenase (ubiquinone) activity"/>
    <property type="evidence" value="ECO:0007669"/>
    <property type="project" value="UniProtKB-UniRule"/>
</dbReference>